<comment type="caution">
    <text evidence="1">The sequence shown here is derived from an EMBL/GenBank/DDBJ whole genome shotgun (WGS) entry which is preliminary data.</text>
</comment>
<dbReference type="AlphaFoldDB" id="A0A176W2X6"/>
<dbReference type="Proteomes" id="UP000077202">
    <property type="component" value="Unassembled WGS sequence"/>
</dbReference>
<keyword evidence="2" id="KW-1185">Reference proteome</keyword>
<sequence length="175" mass="19800">MYEVVARRDWKSNDNPASIFANFIPTNQQFANTDSALALTSTQLGVTPFDCPAFCELWKIVKVRRIKLEDGATATLQFRDPKHRKMEYDIISNKSALRGVTRAWVPIVYGVPNANRGAPLRAESVKPVSHFSDRVDAARMFRVPMVRRYGYRPYANILSLVPVYLDALPNALVVK</sequence>
<dbReference type="EMBL" id="LVLJ01001900">
    <property type="protein sequence ID" value="OAE27417.1"/>
    <property type="molecule type" value="Genomic_DNA"/>
</dbReference>
<organism evidence="1 2">
    <name type="scientific">Marchantia polymorpha subsp. ruderalis</name>
    <dbReference type="NCBI Taxonomy" id="1480154"/>
    <lineage>
        <taxon>Eukaryota</taxon>
        <taxon>Viridiplantae</taxon>
        <taxon>Streptophyta</taxon>
        <taxon>Embryophyta</taxon>
        <taxon>Marchantiophyta</taxon>
        <taxon>Marchantiopsida</taxon>
        <taxon>Marchantiidae</taxon>
        <taxon>Marchantiales</taxon>
        <taxon>Marchantiaceae</taxon>
        <taxon>Marchantia</taxon>
    </lineage>
</organism>
<gene>
    <name evidence="1" type="ORF">AXG93_1101s1000</name>
</gene>
<proteinExistence type="predicted"/>
<name>A0A176W2X6_MARPO</name>
<reference evidence="1" key="1">
    <citation type="submission" date="2016-03" db="EMBL/GenBank/DDBJ databases">
        <title>Mechanisms controlling the formation of the plant cell surface in tip-growing cells are functionally conserved among land plants.</title>
        <authorList>
            <person name="Honkanen S."/>
            <person name="Jones V.A."/>
            <person name="Morieri G."/>
            <person name="Champion C."/>
            <person name="Hetherington A.J."/>
            <person name="Kelly S."/>
            <person name="Saint-Marcoux D."/>
            <person name="Proust H."/>
            <person name="Prescott H."/>
            <person name="Dolan L."/>
        </authorList>
    </citation>
    <scope>NUCLEOTIDE SEQUENCE [LARGE SCALE GENOMIC DNA]</scope>
    <source>
        <tissue evidence="1">Whole gametophyte</tissue>
    </source>
</reference>
<protein>
    <submittedName>
        <fullName evidence="1">Uncharacterized protein</fullName>
    </submittedName>
</protein>
<evidence type="ECO:0000313" key="1">
    <source>
        <dbReference type="EMBL" id="OAE27417.1"/>
    </source>
</evidence>
<accession>A0A176W2X6</accession>
<evidence type="ECO:0000313" key="2">
    <source>
        <dbReference type="Proteomes" id="UP000077202"/>
    </source>
</evidence>